<comment type="caution">
    <text evidence="1">The sequence shown here is derived from an EMBL/GenBank/DDBJ whole genome shotgun (WGS) entry which is preliminary data.</text>
</comment>
<protein>
    <submittedName>
        <fullName evidence="1">Uncharacterized protein</fullName>
    </submittedName>
</protein>
<evidence type="ECO:0000313" key="1">
    <source>
        <dbReference type="EMBL" id="KAI4348366.1"/>
    </source>
</evidence>
<gene>
    <name evidence="1" type="ORF">L6164_009098</name>
</gene>
<proteinExistence type="predicted"/>
<dbReference type="EMBL" id="CM039429">
    <property type="protein sequence ID" value="KAI4348366.1"/>
    <property type="molecule type" value="Genomic_DNA"/>
</dbReference>
<keyword evidence="2" id="KW-1185">Reference proteome</keyword>
<organism evidence="1 2">
    <name type="scientific">Bauhinia variegata</name>
    <name type="common">Purple orchid tree</name>
    <name type="synonym">Phanera variegata</name>
    <dbReference type="NCBI Taxonomy" id="167791"/>
    <lineage>
        <taxon>Eukaryota</taxon>
        <taxon>Viridiplantae</taxon>
        <taxon>Streptophyta</taxon>
        <taxon>Embryophyta</taxon>
        <taxon>Tracheophyta</taxon>
        <taxon>Spermatophyta</taxon>
        <taxon>Magnoliopsida</taxon>
        <taxon>eudicotyledons</taxon>
        <taxon>Gunneridae</taxon>
        <taxon>Pentapetalae</taxon>
        <taxon>rosids</taxon>
        <taxon>fabids</taxon>
        <taxon>Fabales</taxon>
        <taxon>Fabaceae</taxon>
        <taxon>Cercidoideae</taxon>
        <taxon>Cercideae</taxon>
        <taxon>Bauhiniinae</taxon>
        <taxon>Bauhinia</taxon>
    </lineage>
</organism>
<dbReference type="Proteomes" id="UP000828941">
    <property type="component" value="Chromosome 4"/>
</dbReference>
<reference evidence="1 2" key="1">
    <citation type="journal article" date="2022" name="DNA Res.">
        <title>Chromosomal-level genome assembly of the orchid tree Bauhinia variegata (Leguminosae; Cercidoideae) supports the allotetraploid origin hypothesis of Bauhinia.</title>
        <authorList>
            <person name="Zhong Y."/>
            <person name="Chen Y."/>
            <person name="Zheng D."/>
            <person name="Pang J."/>
            <person name="Liu Y."/>
            <person name="Luo S."/>
            <person name="Meng S."/>
            <person name="Qian L."/>
            <person name="Wei D."/>
            <person name="Dai S."/>
            <person name="Zhou R."/>
        </authorList>
    </citation>
    <scope>NUCLEOTIDE SEQUENCE [LARGE SCALE GENOMIC DNA]</scope>
    <source>
        <strain evidence="1">BV-YZ2020</strain>
    </source>
</reference>
<evidence type="ECO:0000313" key="2">
    <source>
        <dbReference type="Proteomes" id="UP000828941"/>
    </source>
</evidence>
<name>A0ACB9PIV2_BAUVA</name>
<accession>A0ACB9PIV2</accession>
<sequence length="133" mass="14756">MDVAMLLNSLATNPEDPILYPWEGALHLATGLRFYINWETGNLVFDLRPLVRIGSSLVLLNPAGNLVTMGPLSWTSLASSEHPEGSMNLHTLLTFSNIFLFTSECTGVAVHMILARPLVFCPFCTSLLLYYRL</sequence>